<name>A0AAE3ZC74_9ACTN</name>
<reference evidence="1" key="1">
    <citation type="submission" date="2023-07" db="EMBL/GenBank/DDBJ databases">
        <title>Sequencing the genomes of 1000 actinobacteria strains.</title>
        <authorList>
            <person name="Klenk H.-P."/>
        </authorList>
    </citation>
    <scope>NUCLEOTIDE SEQUENCE</scope>
    <source>
        <strain evidence="1">DSM 45977</strain>
    </source>
</reference>
<proteinExistence type="predicted"/>
<sequence>MSHRPQHRRAQPPYRVTLGCLAALLVGTGCSPTPKPPSDAGEHRLVREYFRDNNAAARKGPAAQRKFLRRTQHPDFRGKSCDLGAMTVELDPAMSTLRPDSEFSPDGVSPRGRSWVVAVEVTVRRHGVIIGKQVGSQHIVFLNGQAHGFTPCPV</sequence>
<keyword evidence="2" id="KW-1185">Reference proteome</keyword>
<organism evidence="1 2">
    <name type="scientific">Haloactinomyces albus</name>
    <dbReference type="NCBI Taxonomy" id="1352928"/>
    <lineage>
        <taxon>Bacteria</taxon>
        <taxon>Bacillati</taxon>
        <taxon>Actinomycetota</taxon>
        <taxon>Actinomycetes</taxon>
        <taxon>Actinopolysporales</taxon>
        <taxon>Actinopolysporaceae</taxon>
        <taxon>Haloactinomyces</taxon>
    </lineage>
</organism>
<protein>
    <submittedName>
        <fullName evidence="1">Uncharacterized protein</fullName>
    </submittedName>
</protein>
<evidence type="ECO:0000313" key="1">
    <source>
        <dbReference type="EMBL" id="MDR7302226.1"/>
    </source>
</evidence>
<dbReference type="RefSeq" id="WP_310273579.1">
    <property type="nucleotide sequence ID" value="NZ_JAVDXW010000001.1"/>
</dbReference>
<dbReference type="EMBL" id="JAVDXW010000001">
    <property type="protein sequence ID" value="MDR7302226.1"/>
    <property type="molecule type" value="Genomic_DNA"/>
</dbReference>
<dbReference type="Proteomes" id="UP001180845">
    <property type="component" value="Unassembled WGS sequence"/>
</dbReference>
<comment type="caution">
    <text evidence="1">The sequence shown here is derived from an EMBL/GenBank/DDBJ whole genome shotgun (WGS) entry which is preliminary data.</text>
</comment>
<gene>
    <name evidence="1" type="ORF">JOF55_002407</name>
</gene>
<accession>A0AAE3ZC74</accession>
<dbReference type="PROSITE" id="PS51257">
    <property type="entry name" value="PROKAR_LIPOPROTEIN"/>
    <property type="match status" value="1"/>
</dbReference>
<dbReference type="AlphaFoldDB" id="A0AAE3ZC74"/>
<evidence type="ECO:0000313" key="2">
    <source>
        <dbReference type="Proteomes" id="UP001180845"/>
    </source>
</evidence>